<reference evidence="2 3" key="1">
    <citation type="submission" date="2014-06" db="EMBL/GenBank/DDBJ databases">
        <title>The Genome of the Aflatoxigenic Filamentous Fungus Aspergillus nomius.</title>
        <authorList>
            <person name="Moore M.G."/>
            <person name="Shannon B.M."/>
            <person name="Brian M.M."/>
        </authorList>
    </citation>
    <scope>NUCLEOTIDE SEQUENCE [LARGE SCALE GENOMIC DNA]</scope>
    <source>
        <strain evidence="2 3">NRRL 13137</strain>
    </source>
</reference>
<dbReference type="Proteomes" id="UP000037505">
    <property type="component" value="Unassembled WGS sequence"/>
</dbReference>
<feature type="compositionally biased region" description="Basic and acidic residues" evidence="1">
    <location>
        <begin position="85"/>
        <end position="105"/>
    </location>
</feature>
<feature type="non-terminal residue" evidence="2">
    <location>
        <position position="1"/>
    </location>
</feature>
<protein>
    <submittedName>
        <fullName evidence="2">Uncharacterized protein</fullName>
    </submittedName>
</protein>
<keyword evidence="3" id="KW-1185">Reference proteome</keyword>
<evidence type="ECO:0000256" key="1">
    <source>
        <dbReference type="SAM" id="MobiDB-lite"/>
    </source>
</evidence>
<dbReference type="EMBL" id="JNOM01000358">
    <property type="protein sequence ID" value="KNG82301.1"/>
    <property type="molecule type" value="Genomic_DNA"/>
</dbReference>
<evidence type="ECO:0000313" key="3">
    <source>
        <dbReference type="Proteomes" id="UP000037505"/>
    </source>
</evidence>
<sequence>LPLRRCFVPPLPRLNQLPSTRHHGCLLPARRQASRLPRACHGCSRLPLRWCLPRHPRWLSAQAGRSPNPGFFQGRGDLHPGLPEASERKRGGEEERPLRSPKEEK</sequence>
<dbReference type="GeneID" id="26810500"/>
<dbReference type="RefSeq" id="XP_015403224.1">
    <property type="nucleotide sequence ID" value="XM_015553952.1"/>
</dbReference>
<organism evidence="2 3">
    <name type="scientific">Aspergillus nomiae NRRL (strain ATCC 15546 / NRRL 13137 / CBS 260.88 / M93)</name>
    <dbReference type="NCBI Taxonomy" id="1509407"/>
    <lineage>
        <taxon>Eukaryota</taxon>
        <taxon>Fungi</taxon>
        <taxon>Dikarya</taxon>
        <taxon>Ascomycota</taxon>
        <taxon>Pezizomycotina</taxon>
        <taxon>Eurotiomycetes</taxon>
        <taxon>Eurotiomycetidae</taxon>
        <taxon>Eurotiales</taxon>
        <taxon>Aspergillaceae</taxon>
        <taxon>Aspergillus</taxon>
        <taxon>Aspergillus subgen. Circumdati</taxon>
    </lineage>
</organism>
<evidence type="ECO:0000313" key="2">
    <source>
        <dbReference type="EMBL" id="KNG82301.1"/>
    </source>
</evidence>
<dbReference type="AlphaFoldDB" id="A0A0L1IRT6"/>
<name>A0A0L1IRT6_ASPN3</name>
<feature type="region of interest" description="Disordered" evidence="1">
    <location>
        <begin position="62"/>
        <end position="105"/>
    </location>
</feature>
<comment type="caution">
    <text evidence="2">The sequence shown here is derived from an EMBL/GenBank/DDBJ whole genome shotgun (WGS) entry which is preliminary data.</text>
</comment>
<proteinExistence type="predicted"/>
<accession>A0A0L1IRT6</accession>
<gene>
    <name evidence="2" type="ORF">ANOM_008696</name>
</gene>